<dbReference type="EMBL" id="LAZR01058789">
    <property type="protein sequence ID" value="KKK69158.1"/>
    <property type="molecule type" value="Genomic_DNA"/>
</dbReference>
<dbReference type="InterPro" id="IPR052024">
    <property type="entry name" value="Methanogen_methyltrans"/>
</dbReference>
<dbReference type="Pfam" id="PF01208">
    <property type="entry name" value="URO-D"/>
    <property type="match status" value="1"/>
</dbReference>
<proteinExistence type="predicted"/>
<evidence type="ECO:0000313" key="2">
    <source>
        <dbReference type="EMBL" id="KKK69158.1"/>
    </source>
</evidence>
<dbReference type="InterPro" id="IPR038071">
    <property type="entry name" value="UROD/MetE-like_sf"/>
</dbReference>
<comment type="caution">
    <text evidence="2">The sequence shown here is derived from an EMBL/GenBank/DDBJ whole genome shotgun (WGS) entry which is preliminary data.</text>
</comment>
<name>A0A0F8XJT0_9ZZZZ</name>
<protein>
    <recommendedName>
        <fullName evidence="1">Uroporphyrinogen decarboxylase (URO-D) domain-containing protein</fullName>
    </recommendedName>
</protein>
<dbReference type="GO" id="GO:0004853">
    <property type="term" value="F:uroporphyrinogen decarboxylase activity"/>
    <property type="evidence" value="ECO:0007669"/>
    <property type="project" value="InterPro"/>
</dbReference>
<evidence type="ECO:0000259" key="1">
    <source>
        <dbReference type="Pfam" id="PF01208"/>
    </source>
</evidence>
<organism evidence="2">
    <name type="scientific">marine sediment metagenome</name>
    <dbReference type="NCBI Taxonomy" id="412755"/>
    <lineage>
        <taxon>unclassified sequences</taxon>
        <taxon>metagenomes</taxon>
        <taxon>ecological metagenomes</taxon>
    </lineage>
</organism>
<dbReference type="PANTHER" id="PTHR47099:SF1">
    <property type="entry name" value="METHYLCOBAMIDE:COM METHYLTRANSFERASE MTBA"/>
    <property type="match status" value="1"/>
</dbReference>
<dbReference type="GO" id="GO:0006779">
    <property type="term" value="P:porphyrin-containing compound biosynthetic process"/>
    <property type="evidence" value="ECO:0007669"/>
    <property type="project" value="InterPro"/>
</dbReference>
<feature type="domain" description="Uroporphyrinogen decarboxylase (URO-D)" evidence="1">
    <location>
        <begin position="108"/>
        <end position="299"/>
    </location>
</feature>
<accession>A0A0F8XJT0</accession>
<sequence length="302" mass="35048">QREVLEKNEEYIIERNSFGEIVKNRHDYSTTPQIMESAIKNQEDWKKLKIRLEPGKSRSISWRLMPGKNEISMWQGELQRFRTAYQKGKFILYGAVIGYDCIQRYLGSERLLMAIVAQPEWVKEMYMFQAELVIAMFELMVEEGFEFDGVFLGGDLGYKNGPLFSPKHYKEQLFPADKMICDYFNKKDIATILHSDGNVKPLIPYFIKAGSSCLQPLEVKAGMDVRELKREYGKDLAFMGGIDVNAMAHPDPRVIEEEIKTKFEVAKESGGYIYHSDHSVPDNVSFQQYKRVIELARKYGKY</sequence>
<dbReference type="SUPFAM" id="SSF51726">
    <property type="entry name" value="UROD/MetE-like"/>
    <property type="match status" value="1"/>
</dbReference>
<dbReference type="AlphaFoldDB" id="A0A0F8XJT0"/>
<gene>
    <name evidence="2" type="ORF">LCGC14_2936840</name>
</gene>
<feature type="non-terminal residue" evidence="2">
    <location>
        <position position="1"/>
    </location>
</feature>
<dbReference type="Gene3D" id="3.20.20.210">
    <property type="match status" value="1"/>
</dbReference>
<dbReference type="PANTHER" id="PTHR47099">
    <property type="entry name" value="METHYLCOBAMIDE:COM METHYLTRANSFERASE MTBA"/>
    <property type="match status" value="1"/>
</dbReference>
<reference evidence="2" key="1">
    <citation type="journal article" date="2015" name="Nature">
        <title>Complex archaea that bridge the gap between prokaryotes and eukaryotes.</title>
        <authorList>
            <person name="Spang A."/>
            <person name="Saw J.H."/>
            <person name="Jorgensen S.L."/>
            <person name="Zaremba-Niedzwiedzka K."/>
            <person name="Martijn J."/>
            <person name="Lind A.E."/>
            <person name="van Eijk R."/>
            <person name="Schleper C."/>
            <person name="Guy L."/>
            <person name="Ettema T.J."/>
        </authorList>
    </citation>
    <scope>NUCLEOTIDE SEQUENCE</scope>
</reference>
<dbReference type="InterPro" id="IPR000257">
    <property type="entry name" value="Uroporphyrinogen_deCOase"/>
</dbReference>